<comment type="pathway">
    <text evidence="6">Cell wall biogenesis.</text>
</comment>
<comment type="subunit">
    <text evidence="1 12">Homodimer.</text>
</comment>
<dbReference type="HAMAP" id="MF_00068">
    <property type="entry name" value="MurQ"/>
    <property type="match status" value="1"/>
</dbReference>
<comment type="catalytic activity">
    <reaction evidence="4 12">
        <text>N-acetyl-D-muramate 6-phosphate + H2O = N-acetyl-D-glucosamine 6-phosphate + (R)-lactate</text>
        <dbReference type="Rhea" id="RHEA:26410"/>
        <dbReference type="ChEBI" id="CHEBI:15377"/>
        <dbReference type="ChEBI" id="CHEBI:16004"/>
        <dbReference type="ChEBI" id="CHEBI:57513"/>
        <dbReference type="ChEBI" id="CHEBI:58722"/>
        <dbReference type="EC" id="4.2.1.126"/>
    </reaction>
</comment>
<dbReference type="InterPro" id="IPR001347">
    <property type="entry name" value="SIS_dom"/>
</dbReference>
<evidence type="ECO:0000256" key="4">
    <source>
        <dbReference type="ARBA" id="ARBA00051747"/>
    </source>
</evidence>
<dbReference type="GO" id="GO:0016835">
    <property type="term" value="F:carbon-oxygen lyase activity"/>
    <property type="evidence" value="ECO:0007669"/>
    <property type="project" value="UniProtKB-UniRule"/>
</dbReference>
<dbReference type="PANTHER" id="PTHR10088:SF4">
    <property type="entry name" value="GLUCOKINASE REGULATORY PROTEIN"/>
    <property type="match status" value="1"/>
</dbReference>
<evidence type="ECO:0000256" key="5">
    <source>
        <dbReference type="ARBA" id="ARBA00060595"/>
    </source>
</evidence>
<dbReference type="FunFam" id="1.10.8.1080:FF:000001">
    <property type="entry name" value="N-acetylmuramic acid 6-phosphate etherase"/>
    <property type="match status" value="1"/>
</dbReference>
<dbReference type="PROSITE" id="PS01272">
    <property type="entry name" value="GCKR"/>
    <property type="match status" value="1"/>
</dbReference>
<keyword evidence="15" id="KW-1185">Reference proteome</keyword>
<dbReference type="FunFam" id="3.40.50.10490:FF:000014">
    <property type="entry name" value="N-acetylmuramic acid 6-phosphate etherase"/>
    <property type="match status" value="1"/>
</dbReference>
<accession>A0A9W5X4N3</accession>
<dbReference type="InterPro" id="IPR005486">
    <property type="entry name" value="Glucokinase_regulatory_CS"/>
</dbReference>
<dbReference type="Pfam" id="PF22645">
    <property type="entry name" value="GKRP_SIS_N"/>
    <property type="match status" value="1"/>
</dbReference>
<evidence type="ECO:0000256" key="11">
    <source>
        <dbReference type="ARBA" id="ARBA00084049"/>
    </source>
</evidence>
<dbReference type="PANTHER" id="PTHR10088">
    <property type="entry name" value="GLUCOKINASE REGULATORY PROTEIN"/>
    <property type="match status" value="1"/>
</dbReference>
<gene>
    <name evidence="14" type="primary">murQ2</name>
    <name evidence="12" type="synonym">murQ</name>
    <name evidence="14" type="ORF">GCM10011409_13200</name>
</gene>
<dbReference type="NCBIfam" id="NF009222">
    <property type="entry name" value="PRK12570.1"/>
    <property type="match status" value="1"/>
</dbReference>
<evidence type="ECO:0000313" key="15">
    <source>
        <dbReference type="Proteomes" id="UP000621492"/>
    </source>
</evidence>
<evidence type="ECO:0000256" key="2">
    <source>
        <dbReference type="ARBA" id="ARBA00023239"/>
    </source>
</evidence>
<feature type="domain" description="SIS" evidence="13">
    <location>
        <begin position="55"/>
        <end position="218"/>
    </location>
</feature>
<dbReference type="CDD" id="cd05007">
    <property type="entry name" value="SIS_Etherase"/>
    <property type="match status" value="1"/>
</dbReference>
<evidence type="ECO:0000256" key="6">
    <source>
        <dbReference type="ARBA" id="ARBA00060672"/>
    </source>
</evidence>
<evidence type="ECO:0000256" key="8">
    <source>
        <dbReference type="ARBA" id="ARBA00067056"/>
    </source>
</evidence>
<protein>
    <recommendedName>
        <fullName evidence="9 12">N-acetylmuramic acid 6-phosphate etherase</fullName>
        <shortName evidence="12">MurNAc-6-P etherase</shortName>
        <ecNumber evidence="8 12">4.2.1.126</ecNumber>
    </recommendedName>
    <alternativeName>
        <fullName evidence="11 12">N-acetylmuramic acid 6-phosphate hydrolase</fullName>
    </alternativeName>
    <alternativeName>
        <fullName evidence="10 12">N-acetylmuramic acid 6-phosphate lyase</fullName>
    </alternativeName>
</protein>
<proteinExistence type="inferred from homology"/>
<dbReference type="Gene3D" id="1.10.8.1080">
    <property type="match status" value="1"/>
</dbReference>
<comment type="caution">
    <text evidence="14">The sequence shown here is derived from an EMBL/GenBank/DDBJ whole genome shotgun (WGS) entry which is preliminary data.</text>
</comment>
<dbReference type="GO" id="GO:0097367">
    <property type="term" value="F:carbohydrate derivative binding"/>
    <property type="evidence" value="ECO:0007669"/>
    <property type="project" value="InterPro"/>
</dbReference>
<evidence type="ECO:0000256" key="3">
    <source>
        <dbReference type="ARBA" id="ARBA00023277"/>
    </source>
</evidence>
<dbReference type="EMBL" id="BMJD01000007">
    <property type="protein sequence ID" value="GGB37157.1"/>
    <property type="molecule type" value="Genomic_DNA"/>
</dbReference>
<evidence type="ECO:0000259" key="13">
    <source>
        <dbReference type="PROSITE" id="PS51464"/>
    </source>
</evidence>
<dbReference type="SUPFAM" id="SSF53697">
    <property type="entry name" value="SIS domain"/>
    <property type="match status" value="1"/>
</dbReference>
<evidence type="ECO:0000256" key="10">
    <source>
        <dbReference type="ARBA" id="ARBA00077905"/>
    </source>
</evidence>
<evidence type="ECO:0000256" key="9">
    <source>
        <dbReference type="ARBA" id="ARBA00070061"/>
    </source>
</evidence>
<dbReference type="InterPro" id="IPR040190">
    <property type="entry name" value="MURQ/GCKR"/>
</dbReference>
<keyword evidence="3 12" id="KW-0119">Carbohydrate metabolism</keyword>
<dbReference type="GO" id="GO:0046348">
    <property type="term" value="P:amino sugar catabolic process"/>
    <property type="evidence" value="ECO:0007669"/>
    <property type="project" value="InterPro"/>
</dbReference>
<comment type="pathway">
    <text evidence="12">Amino-sugar metabolism; N-acetylmuramate degradation.</text>
</comment>
<dbReference type="AlphaFoldDB" id="A0A9W5X4N3"/>
<sequence>MNLDRLTTEQRNKNTMNLDTLSTIDILRLMNDEDKRVPTSVRKELPQIEKVVEAVKQSFNQGGHLIYVGAGTSGRLGILDAAECVPTFNADPSMVQGLIAGGISAMTVAVEGAEDSRNLGEEDLKNIHLTDKDTVLGIAASGRTPYVIGALEYAKKVGATTASLACNNNAEISKHADINIEVQVGPEVLTGSTRLKSGTAQKLVLNMISTASMISIGKVYKNLMVDVKPTNDKLVERSKSIIRQATDCSYEVADQFFHEADNNVKLAIVMILTNLSKEEAKQRLNDSKGFVRNVIESEV</sequence>
<reference evidence="14" key="1">
    <citation type="journal article" date="2014" name="Int. J. Syst. Evol. Microbiol.">
        <title>Complete genome sequence of Corynebacterium casei LMG S-19264T (=DSM 44701T), isolated from a smear-ripened cheese.</title>
        <authorList>
            <consortium name="US DOE Joint Genome Institute (JGI-PGF)"/>
            <person name="Walter F."/>
            <person name="Albersmeier A."/>
            <person name="Kalinowski J."/>
            <person name="Ruckert C."/>
        </authorList>
    </citation>
    <scope>NUCLEOTIDE SEQUENCE</scope>
    <source>
        <strain evidence="14">CGMCC 1.15454</strain>
    </source>
</reference>
<evidence type="ECO:0000256" key="1">
    <source>
        <dbReference type="ARBA" id="ARBA00011738"/>
    </source>
</evidence>
<comment type="pathway">
    <text evidence="5">Amino-sugar metabolism; 1,6-anhydro-N-acetylmuramate degradation.</text>
</comment>
<comment type="function">
    <text evidence="12">Specifically catalyzes the cleavage of the D-lactyl ether substituent of MurNAc 6-phosphate, producing GlcNAc 6-phosphate and D-lactate.</text>
</comment>
<evidence type="ECO:0000256" key="7">
    <source>
        <dbReference type="ARBA" id="ARBA00061234"/>
    </source>
</evidence>
<dbReference type="EC" id="4.2.1.126" evidence="8 12"/>
<comment type="miscellaneous">
    <text evidence="12">A lyase-type mechanism (elimination/hydration) is suggested for the cleavage of the lactyl ether bond of MurNAc 6-phosphate, with the formation of an alpha,beta-unsaturated aldehyde intermediate with (E)-stereochemistry, followed by the syn addition of water to give product.</text>
</comment>
<comment type="similarity">
    <text evidence="7 12">Belongs to the GCKR-like family. MurNAc-6-P etherase subfamily.</text>
</comment>
<dbReference type="NCBIfam" id="NF003915">
    <property type="entry name" value="PRK05441.1"/>
    <property type="match status" value="1"/>
</dbReference>
<dbReference type="Gene3D" id="3.40.50.10490">
    <property type="entry name" value="Glucose-6-phosphate isomerase like protein, domain 1"/>
    <property type="match status" value="1"/>
</dbReference>
<evidence type="ECO:0000313" key="14">
    <source>
        <dbReference type="EMBL" id="GGB37157.1"/>
    </source>
</evidence>
<evidence type="ECO:0000256" key="12">
    <source>
        <dbReference type="HAMAP-Rule" id="MF_00068"/>
    </source>
</evidence>
<dbReference type="PROSITE" id="PS51464">
    <property type="entry name" value="SIS"/>
    <property type="match status" value="1"/>
</dbReference>
<feature type="active site" description="Proton donor" evidence="12">
    <location>
        <position position="83"/>
    </location>
</feature>
<dbReference type="GO" id="GO:0009254">
    <property type="term" value="P:peptidoglycan turnover"/>
    <property type="evidence" value="ECO:0007669"/>
    <property type="project" value="TreeGrafter"/>
</dbReference>
<dbReference type="RefSeq" id="WP_188724809.1">
    <property type="nucleotide sequence ID" value="NZ_BMJD01000007.1"/>
</dbReference>
<name>A0A9W5X4N3_9BACI</name>
<dbReference type="GO" id="GO:0016803">
    <property type="term" value="F:ether hydrolase activity"/>
    <property type="evidence" value="ECO:0007669"/>
    <property type="project" value="TreeGrafter"/>
</dbReference>
<reference evidence="14" key="2">
    <citation type="submission" date="2020-09" db="EMBL/GenBank/DDBJ databases">
        <authorList>
            <person name="Sun Q."/>
            <person name="Zhou Y."/>
        </authorList>
    </citation>
    <scope>NUCLEOTIDE SEQUENCE</scope>
    <source>
        <strain evidence="14">CGMCC 1.15454</strain>
    </source>
</reference>
<keyword evidence="2 12" id="KW-0456">Lyase</keyword>
<dbReference type="Proteomes" id="UP000621492">
    <property type="component" value="Unassembled WGS sequence"/>
</dbReference>
<dbReference type="InterPro" id="IPR046348">
    <property type="entry name" value="SIS_dom_sf"/>
</dbReference>
<dbReference type="NCBIfam" id="TIGR00274">
    <property type="entry name" value="N-acetylmuramic acid 6-phosphate etherase"/>
    <property type="match status" value="1"/>
</dbReference>
<feature type="active site" evidence="12">
    <location>
        <position position="114"/>
    </location>
</feature>
<organism evidence="14 15">
    <name type="scientific">Lentibacillus populi</name>
    <dbReference type="NCBI Taxonomy" id="1827502"/>
    <lineage>
        <taxon>Bacteria</taxon>
        <taxon>Bacillati</taxon>
        <taxon>Bacillota</taxon>
        <taxon>Bacilli</taxon>
        <taxon>Bacillales</taxon>
        <taxon>Bacillaceae</taxon>
        <taxon>Lentibacillus</taxon>
    </lineage>
</organism>
<dbReference type="InterPro" id="IPR005488">
    <property type="entry name" value="Etherase_MurQ"/>
</dbReference>